<sequence length="1023" mass="115443">MKFNTSLLRPPKLLPRLSAVRRPFLTTSAKKESGKTSGPRHRADSSSVETPARSSSPYHGVQATSSPNEAIARMNLNPHEYTSGRWLHRNKEQTEARYIQFDYDALCRKAVEQCPGSQSVAECKKIEGGSNRVFLFTMDDEQTLIARLPFSLAGPSRLVIHSEVAAIAYSTEYILMRPVPGVQLHGRWETMTSSEHLSCIESISKLMAQVAELEFLAYGRPHCGSTYWNCAPGEASIYRQMSDKGPWPDLFSYCKSLVASARSRIPASAPEDQLPYRGSIQEHVKFVTDCEAVLYDLIKEPQVQRVARPTLLHADLHKRNIFVSDSEPSKITGIIDWQSTSIEPAFVYANETPDFATLLCAEAFEVWMKGYVPAISQARAVNDTILRPFRHCNTSWRDSVVAVRSDLIDLARGWNALGLAAGQILTRRVSLLVHNTHHDKPMAAIHPFDSQQVEIGSQASETATASSLTSRDDLTAIHAQSDLPDYVHKSRWQPFGIDWHIALSGYQPIRCSKREAQSHVWTVENGLAIETITGNKRHFLSSLKRPNPFASNTPTKRHHALDSKVFRQALLKWHILDQVSLRKATSDAHNDLLSIVNLDTELLTITSHSTMREEVITLYMTSLGIVKGYLAKAKSKVTLSFDIWTAGNKLPLLGIVAHYIDYNYELKVVLLALLEINGSHSGENIAAHLLSVIERFNLCNKLGFFMADNASSNDKALKILKQSISTIDPQKHRLRCLGHIINLTSQAILLGTDKDCLNVEDKTTDEIDEDVAQFAALIRTAEEEKRLHYWRSKGPVGKAHNFCVYVSSSTQREKDFRAAQKTVAGDNSALYQVVRDGGVRWNSTFAMIERLIQLRDPVDYYAQREGRLNSHIKEDTLTSDDWKDLADFKELLEPLKFLSTRQQGNAINGSHGALWEWLSTLDMCLSAFEEKRTDTELCESSFYKACITLGWKKLDKYYELSDYAPAYRAAIALHPAFKAAWFRKHWLTSHPSWIDKAVATTRTITTEYHDYHDYHEHEQLTIQ</sequence>
<evidence type="ECO:0000313" key="8">
    <source>
        <dbReference type="EMBL" id="THW33233.1"/>
    </source>
</evidence>
<evidence type="ECO:0000256" key="1">
    <source>
        <dbReference type="ARBA" id="ARBA00004123"/>
    </source>
</evidence>
<dbReference type="InterPro" id="IPR002575">
    <property type="entry name" value="Aminoglycoside_PTrfase"/>
</dbReference>
<dbReference type="Proteomes" id="UP000310687">
    <property type="component" value="Unassembled WGS sequence"/>
</dbReference>
<evidence type="ECO:0000313" key="9">
    <source>
        <dbReference type="Proteomes" id="UP000310687"/>
    </source>
</evidence>
<keyword evidence="3" id="KW-0863">Zinc-finger</keyword>
<dbReference type="InterPro" id="IPR012337">
    <property type="entry name" value="RNaseH-like_sf"/>
</dbReference>
<organism evidence="8 9">
    <name type="scientific">Aureobasidium pullulans</name>
    <name type="common">Black yeast</name>
    <name type="synonym">Pullularia pullulans</name>
    <dbReference type="NCBI Taxonomy" id="5580"/>
    <lineage>
        <taxon>Eukaryota</taxon>
        <taxon>Fungi</taxon>
        <taxon>Dikarya</taxon>
        <taxon>Ascomycota</taxon>
        <taxon>Pezizomycotina</taxon>
        <taxon>Dothideomycetes</taxon>
        <taxon>Dothideomycetidae</taxon>
        <taxon>Dothideales</taxon>
        <taxon>Saccotheciaceae</taxon>
        <taxon>Aureobasidium</taxon>
    </lineage>
</organism>
<comment type="subcellular location">
    <subcellularLocation>
        <location evidence="1">Nucleus</location>
    </subcellularLocation>
</comment>
<dbReference type="PANTHER" id="PTHR46481">
    <property type="entry name" value="ZINC FINGER BED DOMAIN-CONTAINING PROTEIN 4"/>
    <property type="match status" value="1"/>
</dbReference>
<dbReference type="SUPFAM" id="SSF53098">
    <property type="entry name" value="Ribonuclease H-like"/>
    <property type="match status" value="1"/>
</dbReference>
<gene>
    <name evidence="8" type="ORF">D6D22_09226</name>
</gene>
<keyword evidence="5" id="KW-0539">Nucleus</keyword>
<dbReference type="GO" id="GO:0008270">
    <property type="term" value="F:zinc ion binding"/>
    <property type="evidence" value="ECO:0007669"/>
    <property type="project" value="UniProtKB-KW"/>
</dbReference>
<evidence type="ECO:0000256" key="5">
    <source>
        <dbReference type="ARBA" id="ARBA00023242"/>
    </source>
</evidence>
<comment type="caution">
    <text evidence="8">The sequence shown here is derived from an EMBL/GenBank/DDBJ whole genome shotgun (WGS) entry which is preliminary data.</text>
</comment>
<dbReference type="GO" id="GO:0005634">
    <property type="term" value="C:nucleus"/>
    <property type="evidence" value="ECO:0007669"/>
    <property type="project" value="UniProtKB-SubCell"/>
</dbReference>
<evidence type="ECO:0000256" key="3">
    <source>
        <dbReference type="ARBA" id="ARBA00022771"/>
    </source>
</evidence>
<evidence type="ECO:0000256" key="4">
    <source>
        <dbReference type="ARBA" id="ARBA00022833"/>
    </source>
</evidence>
<name>A0A4S8X253_AURPU</name>
<dbReference type="InterPro" id="IPR052035">
    <property type="entry name" value="ZnF_BED_domain_contain"/>
</dbReference>
<proteinExistence type="predicted"/>
<dbReference type="PANTHER" id="PTHR46481:SF10">
    <property type="entry name" value="ZINC FINGER BED DOMAIN-CONTAINING PROTEIN 39"/>
    <property type="match status" value="1"/>
</dbReference>
<dbReference type="AlphaFoldDB" id="A0A4S8X253"/>
<accession>A0A4S8X253</accession>
<dbReference type="SUPFAM" id="SSF56112">
    <property type="entry name" value="Protein kinase-like (PK-like)"/>
    <property type="match status" value="1"/>
</dbReference>
<dbReference type="EMBL" id="QZAL01000217">
    <property type="protein sequence ID" value="THW33233.1"/>
    <property type="molecule type" value="Genomic_DNA"/>
</dbReference>
<reference evidence="8 9" key="1">
    <citation type="submission" date="2018-10" db="EMBL/GenBank/DDBJ databases">
        <title>Fifty Aureobasidium pullulans genomes reveal a recombining polyextremotolerant generalist.</title>
        <authorList>
            <person name="Gostincar C."/>
            <person name="Turk M."/>
            <person name="Zajc J."/>
            <person name="Gunde-Cimerman N."/>
        </authorList>
    </citation>
    <scope>NUCLEOTIDE SEQUENCE [LARGE SCALE GENOMIC DNA]</scope>
    <source>
        <strain evidence="8 9">EXF-11013</strain>
    </source>
</reference>
<dbReference type="Pfam" id="PF01636">
    <property type="entry name" value="APH"/>
    <property type="match status" value="1"/>
</dbReference>
<feature type="compositionally biased region" description="Polar residues" evidence="6">
    <location>
        <begin position="45"/>
        <end position="66"/>
    </location>
</feature>
<evidence type="ECO:0000256" key="6">
    <source>
        <dbReference type="SAM" id="MobiDB-lite"/>
    </source>
</evidence>
<dbReference type="Gene3D" id="3.90.1200.10">
    <property type="match status" value="1"/>
</dbReference>
<keyword evidence="4" id="KW-0862">Zinc</keyword>
<feature type="region of interest" description="Disordered" evidence="6">
    <location>
        <begin position="1"/>
        <end position="66"/>
    </location>
</feature>
<feature type="domain" description="Aminoglycoside phosphotransferase" evidence="7">
    <location>
        <begin position="304"/>
        <end position="344"/>
    </location>
</feature>
<evidence type="ECO:0000256" key="2">
    <source>
        <dbReference type="ARBA" id="ARBA00022723"/>
    </source>
</evidence>
<keyword evidence="2" id="KW-0479">Metal-binding</keyword>
<feature type="compositionally biased region" description="Low complexity" evidence="6">
    <location>
        <begin position="7"/>
        <end position="17"/>
    </location>
</feature>
<dbReference type="InterPro" id="IPR011009">
    <property type="entry name" value="Kinase-like_dom_sf"/>
</dbReference>
<evidence type="ECO:0000259" key="7">
    <source>
        <dbReference type="Pfam" id="PF01636"/>
    </source>
</evidence>
<protein>
    <recommendedName>
        <fullName evidence="7">Aminoglycoside phosphotransferase domain-containing protein</fullName>
    </recommendedName>
</protein>